<dbReference type="EMBL" id="FXXQ01000022">
    <property type="protein sequence ID" value="SMX25648.1"/>
    <property type="molecule type" value="Genomic_DNA"/>
</dbReference>
<gene>
    <name evidence="2" type="ORF">BOA8489_03792</name>
</gene>
<evidence type="ECO:0000313" key="2">
    <source>
        <dbReference type="EMBL" id="SMX25648.1"/>
    </source>
</evidence>
<dbReference type="Pfam" id="PF03704">
    <property type="entry name" value="BTAD"/>
    <property type="match status" value="1"/>
</dbReference>
<dbReference type="SMART" id="SM01043">
    <property type="entry name" value="BTAD"/>
    <property type="match status" value="1"/>
</dbReference>
<sequence>MNVDMTARSTPEPFQVRLLGGFSILGPGRSAVELPTQKAKALFAMIALAGGNGIDRATAASWLWSRGSDVQARTNLRQTLASIRKALSGEVECIESSGTTLRIAADTIEADFEVLQQGSFDLLWAGLDCLGPLLEGIRIDEPDFQDWLENTRASLQNQLSAALFMMVETKQAEGDYEQALRANIKLLTLDEFDEGAHRQAMRIYTSMGAPAKALRHYDTLTRSLDKELGIAPSATTQELMVSLRRTASLPRSGHAETVSKSDPDARHVGNVQQMTTVVVLPFAIRGAAGDSTLGAEMAEEIAMELGRFATLKVSMGEAQSRAPASNSTDQRLNYMLEGGIRQSAGHVRVTVQLLDGSTRNLVWAERYERAGIDEMELLDDISACVAAAIPGRVQAEVAERSARQSPDTLGPHELMLRGKQLRDDLSAFAMLEARDVLKKAVRLDPKNARAQMYLSDTYVIDGWLGLNDEAGARLALTHARLAVAADPKDVFVQDHLGFAFLSNAMWQAGQAQIDSTLSKIGNEIESNAWCGYALSLLGDHRRAEIEVLRSTARDPLPPATFGWIRGQVFSFNGRYGDAVEELMGAASLNSLSKAFLAGAYAQMGRKDASFALEDYVETRRSEFACRQMEVPAATVTGLASGYRSMWKRRQDWDHIAIGLKKAGLPTE</sequence>
<dbReference type="InterPro" id="IPR011990">
    <property type="entry name" value="TPR-like_helical_dom_sf"/>
</dbReference>
<evidence type="ECO:0000259" key="1">
    <source>
        <dbReference type="SMART" id="SM01043"/>
    </source>
</evidence>
<accession>A0A238J4L8</accession>
<dbReference type="Proteomes" id="UP000201838">
    <property type="component" value="Unassembled WGS sequence"/>
</dbReference>
<evidence type="ECO:0000313" key="3">
    <source>
        <dbReference type="Proteomes" id="UP000201838"/>
    </source>
</evidence>
<reference evidence="2 3" key="1">
    <citation type="submission" date="2017-05" db="EMBL/GenBank/DDBJ databases">
        <authorList>
            <person name="Song R."/>
            <person name="Chenine A.L."/>
            <person name="Ruprecht R.M."/>
        </authorList>
    </citation>
    <scope>NUCLEOTIDE SEQUENCE [LARGE SCALE GENOMIC DNA]</scope>
    <source>
        <strain evidence="2 3">CECT 8489</strain>
    </source>
</reference>
<name>A0A238J4L8_9RHOB</name>
<proteinExistence type="predicted"/>
<dbReference type="InterPro" id="IPR005158">
    <property type="entry name" value="BTAD"/>
</dbReference>
<dbReference type="OrthoDB" id="54411at2"/>
<dbReference type="PANTHER" id="PTHR35807">
    <property type="entry name" value="TRANSCRIPTIONAL REGULATOR REDD-RELATED"/>
    <property type="match status" value="1"/>
</dbReference>
<dbReference type="Gene3D" id="1.25.40.10">
    <property type="entry name" value="Tetratricopeptide repeat domain"/>
    <property type="match status" value="2"/>
</dbReference>
<dbReference type="AlphaFoldDB" id="A0A238J4L8"/>
<feature type="domain" description="Bacterial transcriptional activator" evidence="1">
    <location>
        <begin position="110"/>
        <end position="244"/>
    </location>
</feature>
<keyword evidence="3" id="KW-1185">Reference proteome</keyword>
<organism evidence="2 3">
    <name type="scientific">Boseongicola aestuarii</name>
    <dbReference type="NCBI Taxonomy" id="1470561"/>
    <lineage>
        <taxon>Bacteria</taxon>
        <taxon>Pseudomonadati</taxon>
        <taxon>Pseudomonadota</taxon>
        <taxon>Alphaproteobacteria</taxon>
        <taxon>Rhodobacterales</taxon>
        <taxon>Paracoccaceae</taxon>
        <taxon>Boseongicola</taxon>
    </lineage>
</organism>
<dbReference type="SUPFAM" id="SSF48452">
    <property type="entry name" value="TPR-like"/>
    <property type="match status" value="2"/>
</dbReference>
<protein>
    <submittedName>
        <fullName evidence="2">Bacterial transcriptional activator domain protein</fullName>
    </submittedName>
</protein>
<dbReference type="InterPro" id="IPR051677">
    <property type="entry name" value="AfsR-DnrI-RedD_regulator"/>
</dbReference>